<dbReference type="AlphaFoldDB" id="A0A2G3PM60"/>
<dbReference type="GO" id="GO:0006508">
    <property type="term" value="P:proteolysis"/>
    <property type="evidence" value="ECO:0007669"/>
    <property type="project" value="UniProtKB-KW"/>
</dbReference>
<keyword evidence="4" id="KW-0720">Serine protease</keyword>
<evidence type="ECO:0000313" key="7">
    <source>
        <dbReference type="Proteomes" id="UP000225108"/>
    </source>
</evidence>
<dbReference type="PANTHER" id="PTHR42987">
    <property type="entry name" value="PEPTIDASE S49"/>
    <property type="match status" value="1"/>
</dbReference>
<dbReference type="RefSeq" id="WP_099382922.1">
    <property type="nucleotide sequence ID" value="NZ_PEBD01000008.1"/>
</dbReference>
<dbReference type="EMBL" id="PEBD01000008">
    <property type="protein sequence ID" value="PHV66917.1"/>
    <property type="molecule type" value="Genomic_DNA"/>
</dbReference>
<proteinExistence type="inferred from homology"/>
<evidence type="ECO:0000256" key="2">
    <source>
        <dbReference type="ARBA" id="ARBA00022670"/>
    </source>
</evidence>
<keyword evidence="2" id="KW-0645">Protease</keyword>
<sequence length="290" mass="30825">MGPIKHLAKKMAKAHADKVAVVRLEGPIGSVGMARGGLTADNLEPKLRRAFETERLKAVVLVINSPGGSPAQSEYIAERIRQLSSEKGIRVIAFCEDAAASGGYWIACAADEIYAAHTSIVGSIGVVSSGFGAPELLGRVGVERRVYTAGENKSRLDPFSAEKPEDVAWLHGLQHDLHAAFITWVRQRRGAKLVGSDAELFSGDVWVGRAAADVGLVDGIGVLRSVLAERFPDAELEIIASPKPLLTRLTGGVSRSEGRVSAMAAETFDGVVTGVLAAAERRAHWMRIGL</sequence>
<dbReference type="Proteomes" id="UP000225108">
    <property type="component" value="Unassembled WGS sequence"/>
</dbReference>
<dbReference type="PANTHER" id="PTHR42987:SF8">
    <property type="entry name" value="PROTEINASE"/>
    <property type="match status" value="1"/>
</dbReference>
<name>A0A2G3PM60_WILMA</name>
<dbReference type="InterPro" id="IPR047272">
    <property type="entry name" value="S49_SppA_C"/>
</dbReference>
<protein>
    <submittedName>
        <fullName evidence="6">S49 family peptidase</fullName>
    </submittedName>
</protein>
<dbReference type="GO" id="GO:0008236">
    <property type="term" value="F:serine-type peptidase activity"/>
    <property type="evidence" value="ECO:0007669"/>
    <property type="project" value="UniProtKB-KW"/>
</dbReference>
<dbReference type="Pfam" id="PF01343">
    <property type="entry name" value="Peptidase_S49"/>
    <property type="match status" value="1"/>
</dbReference>
<comment type="similarity">
    <text evidence="1">Belongs to the peptidase S49 family.</text>
</comment>
<gene>
    <name evidence="6" type="ORF">CSW57_11795</name>
</gene>
<feature type="domain" description="Peptidase S49" evidence="5">
    <location>
        <begin position="86"/>
        <end position="229"/>
    </location>
</feature>
<dbReference type="InterPro" id="IPR002142">
    <property type="entry name" value="Peptidase_S49"/>
</dbReference>
<evidence type="ECO:0000256" key="1">
    <source>
        <dbReference type="ARBA" id="ARBA00008683"/>
    </source>
</evidence>
<organism evidence="6 7">
    <name type="scientific">Williamsia marianensis</name>
    <dbReference type="NCBI Taxonomy" id="85044"/>
    <lineage>
        <taxon>Bacteria</taxon>
        <taxon>Bacillati</taxon>
        <taxon>Actinomycetota</taxon>
        <taxon>Actinomycetes</taxon>
        <taxon>Mycobacteriales</taxon>
        <taxon>Nocardiaceae</taxon>
        <taxon>Williamsia</taxon>
    </lineage>
</organism>
<reference evidence="6 7" key="1">
    <citation type="submission" date="2017-10" db="EMBL/GenBank/DDBJ databases">
        <title>The draft genome sequence of Williamsia sp. BULT 1.1 isolated from the semi-arid grassland soils from South Africa.</title>
        <authorList>
            <person name="Kabwe M.H."/>
            <person name="Govender N."/>
            <person name="Mutseka Lunga P."/>
            <person name="Vikram S."/>
            <person name="Makhalanyane T.P."/>
        </authorList>
    </citation>
    <scope>NUCLEOTIDE SEQUENCE [LARGE SCALE GENOMIC DNA]</scope>
    <source>
        <strain evidence="6 7">BULT 1.1</strain>
    </source>
</reference>
<comment type="caution">
    <text evidence="6">The sequence shown here is derived from an EMBL/GenBank/DDBJ whole genome shotgun (WGS) entry which is preliminary data.</text>
</comment>
<evidence type="ECO:0000256" key="3">
    <source>
        <dbReference type="ARBA" id="ARBA00022801"/>
    </source>
</evidence>
<dbReference type="CDD" id="cd07023">
    <property type="entry name" value="S49_Sppa_N_C"/>
    <property type="match status" value="1"/>
</dbReference>
<dbReference type="Gene3D" id="3.90.226.10">
    <property type="entry name" value="2-enoyl-CoA Hydratase, Chain A, domain 1"/>
    <property type="match status" value="1"/>
</dbReference>
<evidence type="ECO:0000259" key="5">
    <source>
        <dbReference type="Pfam" id="PF01343"/>
    </source>
</evidence>
<evidence type="ECO:0000313" key="6">
    <source>
        <dbReference type="EMBL" id="PHV66917.1"/>
    </source>
</evidence>
<dbReference type="Gene3D" id="6.20.330.10">
    <property type="match status" value="1"/>
</dbReference>
<keyword evidence="3" id="KW-0378">Hydrolase</keyword>
<accession>A0A2G3PM60</accession>
<dbReference type="SUPFAM" id="SSF52096">
    <property type="entry name" value="ClpP/crotonase"/>
    <property type="match status" value="1"/>
</dbReference>
<evidence type="ECO:0000256" key="4">
    <source>
        <dbReference type="ARBA" id="ARBA00022825"/>
    </source>
</evidence>
<dbReference type="InterPro" id="IPR029045">
    <property type="entry name" value="ClpP/crotonase-like_dom_sf"/>
</dbReference>